<evidence type="ECO:0000256" key="1">
    <source>
        <dbReference type="ARBA" id="ARBA00004202"/>
    </source>
</evidence>
<dbReference type="CDD" id="cd03262">
    <property type="entry name" value="ABC_HisP_GlnQ"/>
    <property type="match status" value="1"/>
</dbReference>
<reference evidence="8 9" key="1">
    <citation type="submission" date="2014-07" db="EMBL/GenBank/DDBJ databases">
        <title>Draft genome of Clostridium celerecrescens 152B isolated from sediments associated with methane hydrate from Krishna Godavari basin.</title>
        <authorList>
            <person name="Honkalas V.S."/>
            <person name="Dabir A.P."/>
            <person name="Arora P."/>
            <person name="Dhakephalkar P.K."/>
        </authorList>
    </citation>
    <scope>NUCLEOTIDE SEQUENCE [LARGE SCALE GENOMIC DNA]</scope>
    <source>
        <strain evidence="8 9">152B</strain>
    </source>
</reference>
<dbReference type="AlphaFoldDB" id="A0A084JP56"/>
<protein>
    <submittedName>
        <fullName evidence="8">Amino acid ABC transporter ATP-binding protein</fullName>
    </submittedName>
</protein>
<dbReference type="InterPro" id="IPR030679">
    <property type="entry name" value="ABC_ATPase_HisP-typ"/>
</dbReference>
<comment type="caution">
    <text evidence="8">The sequence shown here is derived from an EMBL/GenBank/DDBJ whole genome shotgun (WGS) entry which is preliminary data.</text>
</comment>
<dbReference type="SMART" id="SM00382">
    <property type="entry name" value="AAA"/>
    <property type="match status" value="1"/>
</dbReference>
<keyword evidence="3" id="KW-1003">Cell membrane</keyword>
<evidence type="ECO:0000256" key="4">
    <source>
        <dbReference type="ARBA" id="ARBA00022741"/>
    </source>
</evidence>
<keyword evidence="9" id="KW-1185">Reference proteome</keyword>
<organism evidence="8 9">
    <name type="scientific">Lacrimispora celerecrescens</name>
    <dbReference type="NCBI Taxonomy" id="29354"/>
    <lineage>
        <taxon>Bacteria</taxon>
        <taxon>Bacillati</taxon>
        <taxon>Bacillota</taxon>
        <taxon>Clostridia</taxon>
        <taxon>Lachnospirales</taxon>
        <taxon>Lachnospiraceae</taxon>
        <taxon>Lacrimispora</taxon>
    </lineage>
</organism>
<dbReference type="GO" id="GO:0005886">
    <property type="term" value="C:plasma membrane"/>
    <property type="evidence" value="ECO:0007669"/>
    <property type="project" value="UniProtKB-SubCell"/>
</dbReference>
<keyword evidence="2" id="KW-0813">Transport</keyword>
<dbReference type="InterPro" id="IPR027417">
    <property type="entry name" value="P-loop_NTPase"/>
</dbReference>
<dbReference type="PIRSF" id="PIRSF039085">
    <property type="entry name" value="ABC_ATPase_HisP"/>
    <property type="match status" value="1"/>
</dbReference>
<dbReference type="Pfam" id="PF00005">
    <property type="entry name" value="ABC_tran"/>
    <property type="match status" value="1"/>
</dbReference>
<keyword evidence="6" id="KW-0472">Membrane</keyword>
<keyword evidence="5 8" id="KW-0067">ATP-binding</keyword>
<dbReference type="InterPro" id="IPR003439">
    <property type="entry name" value="ABC_transporter-like_ATP-bd"/>
</dbReference>
<evidence type="ECO:0000313" key="9">
    <source>
        <dbReference type="Proteomes" id="UP000028525"/>
    </source>
</evidence>
<dbReference type="GO" id="GO:0015424">
    <property type="term" value="F:ABC-type amino acid transporter activity"/>
    <property type="evidence" value="ECO:0007669"/>
    <property type="project" value="InterPro"/>
</dbReference>
<dbReference type="RefSeq" id="WP_038280010.1">
    <property type="nucleotide sequence ID" value="NZ_JPME01000010.1"/>
</dbReference>
<evidence type="ECO:0000313" key="8">
    <source>
        <dbReference type="EMBL" id="KEZ90740.1"/>
    </source>
</evidence>
<accession>A0A084JP56</accession>
<evidence type="ECO:0000256" key="5">
    <source>
        <dbReference type="ARBA" id="ARBA00022840"/>
    </source>
</evidence>
<dbReference type="InterPro" id="IPR003593">
    <property type="entry name" value="AAA+_ATPase"/>
</dbReference>
<dbReference type="PROSITE" id="PS00211">
    <property type="entry name" value="ABC_TRANSPORTER_1"/>
    <property type="match status" value="1"/>
</dbReference>
<dbReference type="OrthoDB" id="9804199at2"/>
<evidence type="ECO:0000256" key="3">
    <source>
        <dbReference type="ARBA" id="ARBA00022475"/>
    </source>
</evidence>
<dbReference type="PANTHER" id="PTHR43166:SF35">
    <property type="entry name" value="L-CYSTINE IMPORT ATP-BINDING PROTEIN TCYN"/>
    <property type="match status" value="1"/>
</dbReference>
<dbReference type="InterPro" id="IPR050086">
    <property type="entry name" value="MetN_ABC_transporter-like"/>
</dbReference>
<dbReference type="SUPFAM" id="SSF52540">
    <property type="entry name" value="P-loop containing nucleoside triphosphate hydrolases"/>
    <property type="match status" value="1"/>
</dbReference>
<proteinExistence type="predicted"/>
<evidence type="ECO:0000256" key="2">
    <source>
        <dbReference type="ARBA" id="ARBA00022448"/>
    </source>
</evidence>
<evidence type="ECO:0000256" key="6">
    <source>
        <dbReference type="ARBA" id="ARBA00023136"/>
    </source>
</evidence>
<dbReference type="GO" id="GO:0016887">
    <property type="term" value="F:ATP hydrolysis activity"/>
    <property type="evidence" value="ECO:0007669"/>
    <property type="project" value="InterPro"/>
</dbReference>
<keyword evidence="4" id="KW-0547">Nucleotide-binding</keyword>
<sequence>MSVIEIRGLSKKFGKNVVLDNIDLVIHEGDVVAIIGPSGTGKSTLLRSINLLEKPEKGTIKINDQEIDLTTRSAREKLELRKNTEMVFQQFNLFKNRTALENVMEGLMVVKKLKKSEARSIAEKHLQKVGMGDRLSHYPRHLSGGQQQRVAIARALAMDPKLLLMDEPTSALDPELVSEVLITIKKAAQEGNTILLVTHEMNFVRNVANRIIFLENGKIVADGTPKEIFDNPKNQRLKEFLVKIHMLESADYTI</sequence>
<name>A0A084JP56_9FIRM</name>
<dbReference type="Proteomes" id="UP000028525">
    <property type="component" value="Unassembled WGS sequence"/>
</dbReference>
<evidence type="ECO:0000259" key="7">
    <source>
        <dbReference type="PROSITE" id="PS50893"/>
    </source>
</evidence>
<dbReference type="PROSITE" id="PS50893">
    <property type="entry name" value="ABC_TRANSPORTER_2"/>
    <property type="match status" value="1"/>
</dbReference>
<gene>
    <name evidence="8" type="ORF">IO98_08380</name>
</gene>
<dbReference type="STRING" id="29354.IO98_08380"/>
<dbReference type="GO" id="GO:0005524">
    <property type="term" value="F:ATP binding"/>
    <property type="evidence" value="ECO:0007669"/>
    <property type="project" value="UniProtKB-KW"/>
</dbReference>
<dbReference type="PANTHER" id="PTHR43166">
    <property type="entry name" value="AMINO ACID IMPORT ATP-BINDING PROTEIN"/>
    <property type="match status" value="1"/>
</dbReference>
<dbReference type="Gene3D" id="3.40.50.300">
    <property type="entry name" value="P-loop containing nucleotide triphosphate hydrolases"/>
    <property type="match status" value="1"/>
</dbReference>
<feature type="domain" description="ABC transporter" evidence="7">
    <location>
        <begin position="4"/>
        <end position="241"/>
    </location>
</feature>
<dbReference type="EMBL" id="JPME01000010">
    <property type="protein sequence ID" value="KEZ90740.1"/>
    <property type="molecule type" value="Genomic_DNA"/>
</dbReference>
<comment type="subcellular location">
    <subcellularLocation>
        <location evidence="1">Cell membrane</location>
        <topology evidence="1">Peripheral membrane protein</topology>
    </subcellularLocation>
</comment>
<dbReference type="InterPro" id="IPR017871">
    <property type="entry name" value="ABC_transporter-like_CS"/>
</dbReference>